<dbReference type="EMBL" id="SNYV01000011">
    <property type="protein sequence ID" value="TDQ79087.1"/>
    <property type="molecule type" value="Genomic_DNA"/>
</dbReference>
<organism evidence="2 3">
    <name type="scientific">Sphingobacterium yanglingense</name>
    <dbReference type="NCBI Taxonomy" id="1437280"/>
    <lineage>
        <taxon>Bacteria</taxon>
        <taxon>Pseudomonadati</taxon>
        <taxon>Bacteroidota</taxon>
        <taxon>Sphingobacteriia</taxon>
        <taxon>Sphingobacteriales</taxon>
        <taxon>Sphingobacteriaceae</taxon>
        <taxon>Sphingobacterium</taxon>
    </lineage>
</organism>
<protein>
    <submittedName>
        <fullName evidence="2">Uncharacterized protein</fullName>
    </submittedName>
</protein>
<feature type="compositionally biased region" description="Basic and acidic residues" evidence="1">
    <location>
        <begin position="48"/>
        <end position="61"/>
    </location>
</feature>
<evidence type="ECO:0000313" key="2">
    <source>
        <dbReference type="EMBL" id="TDQ79087.1"/>
    </source>
</evidence>
<sequence>MKHFFRGGREMSFCEGERVNMLTSYRDLSSRPKEQNYDFRLLRPLGRSRSDEGEMERNDERECSDEGGESLHTVFGLASPLLRPYITYSSRIQHRFNTRASRILDENVIKRCSGGNETPKLVRSRYGSDEEAIDLSSFVPTDYLPYNYDVGRRVQENRKTVTKREPKKPRGEYEENQQRLIREGVRYDF</sequence>
<evidence type="ECO:0000256" key="1">
    <source>
        <dbReference type="SAM" id="MobiDB-lite"/>
    </source>
</evidence>
<name>A0A4R6WJK2_9SPHI</name>
<comment type="caution">
    <text evidence="2">The sequence shown here is derived from an EMBL/GenBank/DDBJ whole genome shotgun (WGS) entry which is preliminary data.</text>
</comment>
<reference evidence="2 3" key="1">
    <citation type="submission" date="2019-03" db="EMBL/GenBank/DDBJ databases">
        <title>Genomic Encyclopedia of Archaeal and Bacterial Type Strains, Phase II (KMG-II): from individual species to whole genera.</title>
        <authorList>
            <person name="Goeker M."/>
        </authorList>
    </citation>
    <scope>NUCLEOTIDE SEQUENCE [LARGE SCALE GENOMIC DNA]</scope>
    <source>
        <strain evidence="2 3">DSM 28353</strain>
    </source>
</reference>
<accession>A0A4R6WJK2</accession>
<feature type="region of interest" description="Disordered" evidence="1">
    <location>
        <begin position="157"/>
        <end position="177"/>
    </location>
</feature>
<proteinExistence type="predicted"/>
<gene>
    <name evidence="2" type="ORF">CLV99_0519</name>
</gene>
<keyword evidence="3" id="KW-1185">Reference proteome</keyword>
<feature type="region of interest" description="Disordered" evidence="1">
    <location>
        <begin position="48"/>
        <end position="68"/>
    </location>
</feature>
<evidence type="ECO:0000313" key="3">
    <source>
        <dbReference type="Proteomes" id="UP000295292"/>
    </source>
</evidence>
<dbReference type="AlphaFoldDB" id="A0A4R6WJK2"/>
<dbReference type="Proteomes" id="UP000295292">
    <property type="component" value="Unassembled WGS sequence"/>
</dbReference>